<protein>
    <recommendedName>
        <fullName evidence="11">CFEM domain-containing protein</fullName>
    </recommendedName>
</protein>
<evidence type="ECO:0000256" key="5">
    <source>
        <dbReference type="ARBA" id="ARBA00022622"/>
    </source>
</evidence>
<reference evidence="13" key="4">
    <citation type="journal article" date="2015" name="G3 (Bethesda)">
        <title>Genome sequences of three phytopathogenic species of the Magnaporthaceae family of fungi.</title>
        <authorList>
            <person name="Okagaki L.H."/>
            <person name="Nunes C.C."/>
            <person name="Sailsbery J."/>
            <person name="Clay B."/>
            <person name="Brown D."/>
            <person name="John T."/>
            <person name="Oh Y."/>
            <person name="Young N."/>
            <person name="Fitzgerald M."/>
            <person name="Haas B.J."/>
            <person name="Zeng Q."/>
            <person name="Young S."/>
            <person name="Adiconis X."/>
            <person name="Fan L."/>
            <person name="Levin J.Z."/>
            <person name="Mitchell T.K."/>
            <person name="Okubara P.A."/>
            <person name="Farman M.L."/>
            <person name="Kohn L.M."/>
            <person name="Birren B."/>
            <person name="Ma L.-J."/>
            <person name="Dean R.A."/>
        </authorList>
    </citation>
    <scope>NUCLEOTIDE SEQUENCE</scope>
    <source>
        <strain evidence="13">R3-111a-1</strain>
    </source>
</reference>
<dbReference type="eggNOG" id="ENOG502RMKF">
    <property type="taxonomic scope" value="Eukaryota"/>
</dbReference>
<dbReference type="AlphaFoldDB" id="J3P1P2"/>
<keyword evidence="7 9" id="KW-1015">Disulfide bond</keyword>
<dbReference type="GO" id="GO:0046872">
    <property type="term" value="F:metal ion binding"/>
    <property type="evidence" value="ECO:0007669"/>
    <property type="project" value="UniProtKB-UniRule"/>
</dbReference>
<evidence type="ECO:0000256" key="1">
    <source>
        <dbReference type="ARBA" id="ARBA00004589"/>
    </source>
</evidence>
<dbReference type="STRING" id="644352.J3P1P2"/>
<dbReference type="OrthoDB" id="10650252at2759"/>
<keyword evidence="6" id="KW-0732">Signal</keyword>
<dbReference type="Pfam" id="PF05730">
    <property type="entry name" value="CFEM"/>
    <property type="match status" value="1"/>
</dbReference>
<evidence type="ECO:0000313" key="14">
    <source>
        <dbReference type="Proteomes" id="UP000006039"/>
    </source>
</evidence>
<proteinExistence type="inferred from homology"/>
<dbReference type="GO" id="GO:0005576">
    <property type="term" value="C:extracellular region"/>
    <property type="evidence" value="ECO:0007669"/>
    <property type="project" value="UniProtKB-SubCell"/>
</dbReference>
<evidence type="ECO:0000256" key="6">
    <source>
        <dbReference type="ARBA" id="ARBA00022729"/>
    </source>
</evidence>
<organism evidence="12">
    <name type="scientific">Gaeumannomyces tritici (strain R3-111a-1)</name>
    <name type="common">Wheat and barley take-all root rot fungus</name>
    <name type="synonym">Gaeumannomyces graminis var. tritici</name>
    <dbReference type="NCBI Taxonomy" id="644352"/>
    <lineage>
        <taxon>Eukaryota</taxon>
        <taxon>Fungi</taxon>
        <taxon>Dikarya</taxon>
        <taxon>Ascomycota</taxon>
        <taxon>Pezizomycotina</taxon>
        <taxon>Sordariomycetes</taxon>
        <taxon>Sordariomycetidae</taxon>
        <taxon>Magnaporthales</taxon>
        <taxon>Magnaporthaceae</taxon>
        <taxon>Gaeumannomyces</taxon>
    </lineage>
</organism>
<gene>
    <name evidence="13" type="primary">20347898</name>
    <name evidence="12" type="ORF">GGTG_07440</name>
</gene>
<keyword evidence="8" id="KW-0449">Lipoprotein</keyword>
<accession>J3P1P2</accession>
<dbReference type="VEuPathDB" id="FungiDB:GGTG_07440"/>
<evidence type="ECO:0000256" key="2">
    <source>
        <dbReference type="ARBA" id="ARBA00004613"/>
    </source>
</evidence>
<feature type="binding site" description="axial binding residue" evidence="9">
    <location>
        <position position="77"/>
    </location>
    <ligand>
        <name>heme</name>
        <dbReference type="ChEBI" id="CHEBI:30413"/>
    </ligand>
    <ligandPart>
        <name>Fe</name>
        <dbReference type="ChEBI" id="CHEBI:18248"/>
    </ligandPart>
</feature>
<feature type="region of interest" description="Disordered" evidence="10">
    <location>
        <begin position="161"/>
        <end position="184"/>
    </location>
</feature>
<dbReference type="GeneID" id="20347898"/>
<dbReference type="Proteomes" id="UP000006039">
    <property type="component" value="Unassembled WGS sequence"/>
</dbReference>
<evidence type="ECO:0000256" key="9">
    <source>
        <dbReference type="PROSITE-ProRule" id="PRU01356"/>
    </source>
</evidence>
<keyword evidence="4" id="KW-0964">Secreted</keyword>
<reference evidence="12" key="3">
    <citation type="submission" date="2010-09" db="EMBL/GenBank/DDBJ databases">
        <title>Annotation of Gaeumannomyces graminis var. tritici R3-111a-1.</title>
        <authorList>
            <consortium name="The Broad Institute Genome Sequencing Platform"/>
            <person name="Ma L.-J."/>
            <person name="Dead R."/>
            <person name="Young S.K."/>
            <person name="Zeng Q."/>
            <person name="Gargeya S."/>
            <person name="Fitzgerald M."/>
            <person name="Haas B."/>
            <person name="Abouelleil A."/>
            <person name="Alvarado L."/>
            <person name="Arachchi H.M."/>
            <person name="Berlin A."/>
            <person name="Brown A."/>
            <person name="Chapman S.B."/>
            <person name="Chen Z."/>
            <person name="Dunbar C."/>
            <person name="Freedman E."/>
            <person name="Gearin G."/>
            <person name="Gellesch M."/>
            <person name="Goldberg J."/>
            <person name="Griggs A."/>
            <person name="Gujja S."/>
            <person name="Heiman D."/>
            <person name="Howarth C."/>
            <person name="Larson L."/>
            <person name="Lui A."/>
            <person name="MacDonald P.J.P."/>
            <person name="Mehta T."/>
            <person name="Montmayeur A."/>
            <person name="Murphy C."/>
            <person name="Neiman D."/>
            <person name="Pearson M."/>
            <person name="Priest M."/>
            <person name="Roberts A."/>
            <person name="Saif S."/>
            <person name="Shea T."/>
            <person name="Shenoy N."/>
            <person name="Sisk P."/>
            <person name="Stolte C."/>
            <person name="Sykes S."/>
            <person name="Yandava C."/>
            <person name="Wortman J."/>
            <person name="Nusbaum C."/>
            <person name="Birren B."/>
        </authorList>
    </citation>
    <scope>NUCLEOTIDE SEQUENCE</scope>
    <source>
        <strain evidence="12">R3-111a-1</strain>
    </source>
</reference>
<evidence type="ECO:0000313" key="12">
    <source>
        <dbReference type="EMBL" id="EJT73584.1"/>
    </source>
</evidence>
<keyword evidence="14" id="KW-1185">Reference proteome</keyword>
<keyword evidence="9" id="KW-0408">Iron</keyword>
<comment type="caution">
    <text evidence="9">Lacks conserved residue(s) required for the propagation of feature annotation.</text>
</comment>
<keyword evidence="9" id="KW-0479">Metal-binding</keyword>
<dbReference type="GO" id="GO:0098552">
    <property type="term" value="C:side of membrane"/>
    <property type="evidence" value="ECO:0007669"/>
    <property type="project" value="UniProtKB-KW"/>
</dbReference>
<dbReference type="EnsemblFungi" id="EJT73584">
    <property type="protein sequence ID" value="EJT73584"/>
    <property type="gene ID" value="GGTG_07440"/>
</dbReference>
<evidence type="ECO:0000256" key="8">
    <source>
        <dbReference type="ARBA" id="ARBA00023288"/>
    </source>
</evidence>
<reference evidence="13" key="5">
    <citation type="submission" date="2018-04" db="UniProtKB">
        <authorList>
            <consortium name="EnsemblFungi"/>
        </authorList>
    </citation>
    <scope>IDENTIFICATION</scope>
    <source>
        <strain evidence="13">R3-111a-1</strain>
    </source>
</reference>
<evidence type="ECO:0000256" key="4">
    <source>
        <dbReference type="ARBA" id="ARBA00022525"/>
    </source>
</evidence>
<dbReference type="EMBL" id="GL385398">
    <property type="protein sequence ID" value="EJT73584.1"/>
    <property type="molecule type" value="Genomic_DNA"/>
</dbReference>
<evidence type="ECO:0000259" key="11">
    <source>
        <dbReference type="PROSITE" id="PS52012"/>
    </source>
</evidence>
<evidence type="ECO:0000256" key="10">
    <source>
        <dbReference type="SAM" id="MobiDB-lite"/>
    </source>
</evidence>
<comment type="subcellular location">
    <subcellularLocation>
        <location evidence="1">Membrane</location>
        <topology evidence="1">Lipid-anchor</topology>
        <topology evidence="1">GPI-anchor</topology>
    </subcellularLocation>
    <subcellularLocation>
        <location evidence="2">Secreted</location>
    </subcellularLocation>
</comment>
<dbReference type="InterPro" id="IPR008427">
    <property type="entry name" value="Extracellular_membr_CFEM_dom"/>
</dbReference>
<dbReference type="PROSITE" id="PS52012">
    <property type="entry name" value="CFEM"/>
    <property type="match status" value="1"/>
</dbReference>
<reference evidence="12" key="2">
    <citation type="submission" date="2010-07" db="EMBL/GenBank/DDBJ databases">
        <authorList>
            <consortium name="The Broad Institute Genome Sequencing Platform"/>
            <consortium name="Broad Institute Genome Sequencing Center for Infectious Disease"/>
            <person name="Ma L.-J."/>
            <person name="Dead R."/>
            <person name="Young S."/>
            <person name="Zeng Q."/>
            <person name="Koehrsen M."/>
            <person name="Alvarado L."/>
            <person name="Berlin A."/>
            <person name="Chapman S.B."/>
            <person name="Chen Z."/>
            <person name="Freedman E."/>
            <person name="Gellesch M."/>
            <person name="Goldberg J."/>
            <person name="Griggs A."/>
            <person name="Gujja S."/>
            <person name="Heilman E.R."/>
            <person name="Heiman D."/>
            <person name="Hepburn T."/>
            <person name="Howarth C."/>
            <person name="Jen D."/>
            <person name="Larson L."/>
            <person name="Mehta T."/>
            <person name="Neiman D."/>
            <person name="Pearson M."/>
            <person name="Roberts A."/>
            <person name="Saif S."/>
            <person name="Shea T."/>
            <person name="Shenoy N."/>
            <person name="Sisk P."/>
            <person name="Stolte C."/>
            <person name="Sykes S."/>
            <person name="Walk T."/>
            <person name="White J."/>
            <person name="Yandava C."/>
            <person name="Haas B."/>
            <person name="Nusbaum C."/>
            <person name="Birren B."/>
        </authorList>
    </citation>
    <scope>NUCLEOTIDE SEQUENCE</scope>
    <source>
        <strain evidence="12">R3-111a-1</strain>
    </source>
</reference>
<keyword evidence="5" id="KW-0336">GPI-anchor</keyword>
<keyword evidence="5" id="KW-0325">Glycoprotein</keyword>
<dbReference type="HOGENOM" id="CLU_1235090_0_0_1"/>
<keyword evidence="9" id="KW-0349">Heme</keyword>
<name>J3P1P2_GAET3</name>
<sequence>MNPPSLAGTIALATGSAATRSISAQPRPSPSLALPNQMAIGGGGGVDCAAVGAAAVPGCARYCFTDGAAALGCRMDDLGCQRQQQARMMAAAESCVADFCPAVAYQSVIDGVMNMCACAVGAATAQPSSTMGSFSAATAVSSLTVSVSGVPSSIAPSVVSASAAPSEAPPPPRRPGVDGHRPLVATPATPQELQLALGIATTRPALAWRQVARACAASRSQRVS</sequence>
<evidence type="ECO:0000256" key="7">
    <source>
        <dbReference type="ARBA" id="ARBA00023157"/>
    </source>
</evidence>
<keyword evidence="5" id="KW-0472">Membrane</keyword>
<feature type="disulfide bond" evidence="9">
    <location>
        <begin position="73"/>
        <end position="80"/>
    </location>
</feature>
<feature type="domain" description="CFEM" evidence="11">
    <location>
        <begin position="32"/>
        <end position="141"/>
    </location>
</feature>
<dbReference type="RefSeq" id="XP_009223528.1">
    <property type="nucleotide sequence ID" value="XM_009225264.1"/>
</dbReference>
<comment type="similarity">
    <text evidence="3">Belongs to the RBT5 family.</text>
</comment>
<evidence type="ECO:0000313" key="13">
    <source>
        <dbReference type="EnsemblFungi" id="EJT73584"/>
    </source>
</evidence>
<evidence type="ECO:0000256" key="3">
    <source>
        <dbReference type="ARBA" id="ARBA00010031"/>
    </source>
</evidence>
<reference evidence="14" key="1">
    <citation type="submission" date="2010-07" db="EMBL/GenBank/DDBJ databases">
        <title>The genome sequence of Gaeumannomyces graminis var. tritici strain R3-111a-1.</title>
        <authorList>
            <consortium name="The Broad Institute Genome Sequencing Platform"/>
            <person name="Ma L.-J."/>
            <person name="Dead R."/>
            <person name="Young S."/>
            <person name="Zeng Q."/>
            <person name="Koehrsen M."/>
            <person name="Alvarado L."/>
            <person name="Berlin A."/>
            <person name="Chapman S.B."/>
            <person name="Chen Z."/>
            <person name="Freedman E."/>
            <person name="Gellesch M."/>
            <person name="Goldberg J."/>
            <person name="Griggs A."/>
            <person name="Gujja S."/>
            <person name="Heilman E.R."/>
            <person name="Heiman D."/>
            <person name="Hepburn T."/>
            <person name="Howarth C."/>
            <person name="Jen D."/>
            <person name="Larson L."/>
            <person name="Mehta T."/>
            <person name="Neiman D."/>
            <person name="Pearson M."/>
            <person name="Roberts A."/>
            <person name="Saif S."/>
            <person name="Shea T."/>
            <person name="Shenoy N."/>
            <person name="Sisk P."/>
            <person name="Stolte C."/>
            <person name="Sykes S."/>
            <person name="Walk T."/>
            <person name="White J."/>
            <person name="Yandava C."/>
            <person name="Haas B."/>
            <person name="Nusbaum C."/>
            <person name="Birren B."/>
        </authorList>
    </citation>
    <scope>NUCLEOTIDE SEQUENCE [LARGE SCALE GENOMIC DNA]</scope>
    <source>
        <strain evidence="14">R3-111a-1</strain>
    </source>
</reference>